<dbReference type="InterPro" id="IPR011701">
    <property type="entry name" value="MFS"/>
</dbReference>
<organism evidence="9 10">
    <name type="scientific">Cryptotermes secundus</name>
    <dbReference type="NCBI Taxonomy" id="105785"/>
    <lineage>
        <taxon>Eukaryota</taxon>
        <taxon>Metazoa</taxon>
        <taxon>Ecdysozoa</taxon>
        <taxon>Arthropoda</taxon>
        <taxon>Hexapoda</taxon>
        <taxon>Insecta</taxon>
        <taxon>Pterygota</taxon>
        <taxon>Neoptera</taxon>
        <taxon>Polyneoptera</taxon>
        <taxon>Dictyoptera</taxon>
        <taxon>Blattodea</taxon>
        <taxon>Blattoidea</taxon>
        <taxon>Termitoidae</taxon>
        <taxon>Kalotermitidae</taxon>
        <taxon>Cryptotermitinae</taxon>
        <taxon>Cryptotermes</taxon>
    </lineage>
</organism>
<dbReference type="Gene3D" id="1.20.1250.20">
    <property type="entry name" value="MFS general substrate transporter like domains"/>
    <property type="match status" value="1"/>
</dbReference>
<feature type="transmembrane region" description="Helical" evidence="8">
    <location>
        <begin position="175"/>
        <end position="196"/>
    </location>
</feature>
<dbReference type="EMBL" id="NEVH01003749">
    <property type="protein sequence ID" value="PNF40104.1"/>
    <property type="molecule type" value="Genomic_DNA"/>
</dbReference>
<feature type="transmembrane region" description="Helical" evidence="8">
    <location>
        <begin position="431"/>
        <end position="453"/>
    </location>
</feature>
<evidence type="ECO:0000256" key="4">
    <source>
        <dbReference type="ARBA" id="ARBA00022847"/>
    </source>
</evidence>
<feature type="transmembrane region" description="Helical" evidence="8">
    <location>
        <begin position="238"/>
        <end position="257"/>
    </location>
</feature>
<keyword evidence="6 8" id="KW-0472">Membrane</keyword>
<evidence type="ECO:0000256" key="8">
    <source>
        <dbReference type="SAM" id="Phobius"/>
    </source>
</evidence>
<dbReference type="Pfam" id="PF07690">
    <property type="entry name" value="MFS_1"/>
    <property type="match status" value="1"/>
</dbReference>
<evidence type="ECO:0000256" key="2">
    <source>
        <dbReference type="ARBA" id="ARBA00022448"/>
    </source>
</evidence>
<evidence type="ECO:0008006" key="11">
    <source>
        <dbReference type="Google" id="ProtNLM"/>
    </source>
</evidence>
<evidence type="ECO:0000313" key="9">
    <source>
        <dbReference type="EMBL" id="PNF40104.1"/>
    </source>
</evidence>
<dbReference type="FunFam" id="1.20.1250.20:FF:000003">
    <property type="entry name" value="Solute carrier family 17 member 3"/>
    <property type="match status" value="1"/>
</dbReference>
<keyword evidence="3 8" id="KW-0812">Transmembrane</keyword>
<comment type="caution">
    <text evidence="9">The sequence shown here is derived from an EMBL/GenBank/DDBJ whole genome shotgun (WGS) entry which is preliminary data.</text>
</comment>
<feature type="transmembrane region" description="Helical" evidence="8">
    <location>
        <begin position="494"/>
        <end position="515"/>
    </location>
</feature>
<keyword evidence="10" id="KW-1185">Reference proteome</keyword>
<accession>A0A2J7RGY4</accession>
<proteinExistence type="predicted"/>
<dbReference type="SUPFAM" id="SSF103473">
    <property type="entry name" value="MFS general substrate transporter"/>
    <property type="match status" value="1"/>
</dbReference>
<feature type="transmembrane region" description="Helical" evidence="8">
    <location>
        <begin position="208"/>
        <end position="226"/>
    </location>
</feature>
<dbReference type="PANTHER" id="PTHR11662:SF411">
    <property type="entry name" value="GH05102P"/>
    <property type="match status" value="1"/>
</dbReference>
<dbReference type="GO" id="GO:0006820">
    <property type="term" value="P:monoatomic anion transport"/>
    <property type="evidence" value="ECO:0007669"/>
    <property type="project" value="TreeGrafter"/>
</dbReference>
<sequence length="579" mass="61605">MAAFGKLKRGSVQLQRAAIKASGRIGARHVMVGMVVLGLLLSGFVERSASVALLSLSDPLSSADFAEYVTNTSYVTQYCASFNDTNDLDVGADPEDGGLEEEITDFEQEDDDSFEGNGTTHVGHGRHIVADPPLKVPFSENEGLDFRLREMFLWGTLFAPLPSSRLTAKVGPVRIFGIGILGAGALAVFVPFGAWFSSYHITIRFVQGLFTGSTWPALHMLAASWFPPLQRSGFVSCYSAVSVGHAMAGLLGTPLVLALGRDSLCYLLATLTLLWAMGWWILVRESPAEHPRLSDEQRRHLQRAIGPGLSARNAVPPPPWRRLLSSLPVWACAMATLGSHWGQATLQLAVTKYLMLVYGFALRYDRVLSVLPHFGHFLAALTFGRVVDHVRGQALVSTTTARKLLVYISHFLPGAVLFVVGYSGCDPATPAAIYTAAVVVSGATAAGVYSSAVDVAPNFAGTVFGLSQTFGAAGSLAASYVVKEGLHGSLPGSWRLVFGVAAFVLAFTATVFMAIGSGSVQPWNYSPNQRAAAQEPASEDEAEERETAASSVVVDTASVSQQPPETSSTTKAATMTTAL</sequence>
<feature type="transmembrane region" description="Helical" evidence="8">
    <location>
        <begin position="459"/>
        <end position="482"/>
    </location>
</feature>
<evidence type="ECO:0000256" key="6">
    <source>
        <dbReference type="ARBA" id="ARBA00023136"/>
    </source>
</evidence>
<dbReference type="GO" id="GO:0015293">
    <property type="term" value="F:symporter activity"/>
    <property type="evidence" value="ECO:0007669"/>
    <property type="project" value="UniProtKB-KW"/>
</dbReference>
<dbReference type="InterPro" id="IPR050382">
    <property type="entry name" value="MFS_Na/Anion_cotransporter"/>
</dbReference>
<dbReference type="InterPro" id="IPR036259">
    <property type="entry name" value="MFS_trans_sf"/>
</dbReference>
<comment type="subcellular location">
    <subcellularLocation>
        <location evidence="1">Membrane</location>
        <topology evidence="1">Multi-pass membrane protein</topology>
    </subcellularLocation>
</comment>
<evidence type="ECO:0000256" key="1">
    <source>
        <dbReference type="ARBA" id="ARBA00004141"/>
    </source>
</evidence>
<evidence type="ECO:0000256" key="5">
    <source>
        <dbReference type="ARBA" id="ARBA00022989"/>
    </source>
</evidence>
<evidence type="ECO:0000313" key="10">
    <source>
        <dbReference type="Proteomes" id="UP000235965"/>
    </source>
</evidence>
<dbReference type="Proteomes" id="UP000235965">
    <property type="component" value="Unassembled WGS sequence"/>
</dbReference>
<evidence type="ECO:0000256" key="3">
    <source>
        <dbReference type="ARBA" id="ARBA00022692"/>
    </source>
</evidence>
<name>A0A2J7RGY4_9NEOP</name>
<dbReference type="PANTHER" id="PTHR11662">
    <property type="entry name" value="SOLUTE CARRIER FAMILY 17"/>
    <property type="match status" value="1"/>
</dbReference>
<feature type="compositionally biased region" description="Low complexity" evidence="7">
    <location>
        <begin position="548"/>
        <end position="579"/>
    </location>
</feature>
<feature type="transmembrane region" description="Helical" evidence="8">
    <location>
        <begin position="404"/>
        <end position="424"/>
    </location>
</feature>
<dbReference type="AlphaFoldDB" id="A0A2J7RGY4"/>
<keyword evidence="4" id="KW-0769">Symport</keyword>
<dbReference type="EMBL" id="NEVH01003749">
    <property type="protein sequence ID" value="PNF40106.1"/>
    <property type="molecule type" value="Genomic_DNA"/>
</dbReference>
<keyword evidence="5 8" id="KW-1133">Transmembrane helix</keyword>
<dbReference type="OrthoDB" id="2985014at2759"/>
<protein>
    <recommendedName>
        <fullName evidence="11">Major facilitator superfamily (MFS) profile domain-containing protein</fullName>
    </recommendedName>
</protein>
<feature type="transmembrane region" description="Helical" evidence="8">
    <location>
        <begin position="264"/>
        <end position="282"/>
    </location>
</feature>
<evidence type="ECO:0000256" key="7">
    <source>
        <dbReference type="SAM" id="MobiDB-lite"/>
    </source>
</evidence>
<feature type="region of interest" description="Disordered" evidence="7">
    <location>
        <begin position="527"/>
        <end position="579"/>
    </location>
</feature>
<reference evidence="9 10" key="1">
    <citation type="submission" date="2017-12" db="EMBL/GenBank/DDBJ databases">
        <title>Hemimetabolous genomes reveal molecular basis of termite eusociality.</title>
        <authorList>
            <person name="Harrison M.C."/>
            <person name="Jongepier E."/>
            <person name="Robertson H.M."/>
            <person name="Arning N."/>
            <person name="Bitard-Feildel T."/>
            <person name="Chao H."/>
            <person name="Childers C.P."/>
            <person name="Dinh H."/>
            <person name="Doddapaneni H."/>
            <person name="Dugan S."/>
            <person name="Gowin J."/>
            <person name="Greiner C."/>
            <person name="Han Y."/>
            <person name="Hu H."/>
            <person name="Hughes D.S.T."/>
            <person name="Huylmans A.-K."/>
            <person name="Kemena C."/>
            <person name="Kremer L.P.M."/>
            <person name="Lee S.L."/>
            <person name="Lopez-Ezquerra A."/>
            <person name="Mallet L."/>
            <person name="Monroy-Kuhn J.M."/>
            <person name="Moser A."/>
            <person name="Murali S.C."/>
            <person name="Muzny D.M."/>
            <person name="Otani S."/>
            <person name="Piulachs M.-D."/>
            <person name="Poelchau M."/>
            <person name="Qu J."/>
            <person name="Schaub F."/>
            <person name="Wada-Katsumata A."/>
            <person name="Worley K.C."/>
            <person name="Xie Q."/>
            <person name="Ylla G."/>
            <person name="Poulsen M."/>
            <person name="Gibbs R.A."/>
            <person name="Schal C."/>
            <person name="Richards S."/>
            <person name="Belles X."/>
            <person name="Korb J."/>
            <person name="Bornberg-Bauer E."/>
        </authorList>
    </citation>
    <scope>NUCLEOTIDE SEQUENCE [LARGE SCALE GENOMIC DNA]</scope>
    <source>
        <tissue evidence="9">Whole body</tissue>
    </source>
</reference>
<dbReference type="GO" id="GO:0016020">
    <property type="term" value="C:membrane"/>
    <property type="evidence" value="ECO:0007669"/>
    <property type="project" value="UniProtKB-SubCell"/>
</dbReference>
<keyword evidence="2" id="KW-0813">Transport</keyword>
<gene>
    <name evidence="9" type="ORF">B7P43_G09986</name>
</gene>